<dbReference type="STRING" id="857566.A0A1E3PCV7"/>
<reference evidence="2 3" key="1">
    <citation type="journal article" date="2016" name="Proc. Natl. Acad. Sci. U.S.A.">
        <title>Comparative genomics of biotechnologically important yeasts.</title>
        <authorList>
            <person name="Riley R."/>
            <person name="Haridas S."/>
            <person name="Wolfe K.H."/>
            <person name="Lopes M.R."/>
            <person name="Hittinger C.T."/>
            <person name="Goeker M."/>
            <person name="Salamov A.A."/>
            <person name="Wisecaver J.H."/>
            <person name="Long T.M."/>
            <person name="Calvey C.H."/>
            <person name="Aerts A.L."/>
            <person name="Barry K.W."/>
            <person name="Choi C."/>
            <person name="Clum A."/>
            <person name="Coughlan A.Y."/>
            <person name="Deshpande S."/>
            <person name="Douglass A.P."/>
            <person name="Hanson S.J."/>
            <person name="Klenk H.-P."/>
            <person name="LaButti K.M."/>
            <person name="Lapidus A."/>
            <person name="Lindquist E.A."/>
            <person name="Lipzen A.M."/>
            <person name="Meier-Kolthoff J.P."/>
            <person name="Ohm R.A."/>
            <person name="Otillar R.P."/>
            <person name="Pangilinan J.L."/>
            <person name="Peng Y."/>
            <person name="Rokas A."/>
            <person name="Rosa C.A."/>
            <person name="Scheuner C."/>
            <person name="Sibirny A.A."/>
            <person name="Slot J.C."/>
            <person name="Stielow J.B."/>
            <person name="Sun H."/>
            <person name="Kurtzman C.P."/>
            <person name="Blackwell M."/>
            <person name="Grigoriev I.V."/>
            <person name="Jeffries T.W."/>
        </authorList>
    </citation>
    <scope>NUCLEOTIDE SEQUENCE [LARGE SCALE GENOMIC DNA]</scope>
    <source>
        <strain evidence="2 3">DSM 6958</strain>
    </source>
</reference>
<dbReference type="Pfam" id="PF10433">
    <property type="entry name" value="Beta-prop_RSE1_1st"/>
    <property type="match status" value="1"/>
</dbReference>
<dbReference type="Proteomes" id="UP000095009">
    <property type="component" value="Unassembled WGS sequence"/>
</dbReference>
<name>A0A1E3PCV7_9ASCO</name>
<dbReference type="Gene3D" id="2.130.10.10">
    <property type="entry name" value="YVTN repeat-like/Quinoprotein amine dehydrogenase"/>
    <property type="match status" value="1"/>
</dbReference>
<evidence type="ECO:0000259" key="1">
    <source>
        <dbReference type="Pfam" id="PF10433"/>
    </source>
</evidence>
<evidence type="ECO:0000313" key="3">
    <source>
        <dbReference type="Proteomes" id="UP000095009"/>
    </source>
</evidence>
<dbReference type="InterPro" id="IPR018846">
    <property type="entry name" value="Beta-prop_RSE1/DDB1/CPSF1_1st"/>
</dbReference>
<dbReference type="OrthoDB" id="4080238at2759"/>
<gene>
    <name evidence="2" type="ORF">NADFUDRAFT_53476</name>
</gene>
<dbReference type="EMBL" id="KV454415">
    <property type="protein sequence ID" value="ODQ63201.1"/>
    <property type="molecule type" value="Genomic_DNA"/>
</dbReference>
<keyword evidence="3" id="KW-1185">Reference proteome</keyword>
<evidence type="ECO:0000313" key="2">
    <source>
        <dbReference type="EMBL" id="ODQ63201.1"/>
    </source>
</evidence>
<organism evidence="2 3">
    <name type="scientific">Nadsonia fulvescens var. elongata DSM 6958</name>
    <dbReference type="NCBI Taxonomy" id="857566"/>
    <lineage>
        <taxon>Eukaryota</taxon>
        <taxon>Fungi</taxon>
        <taxon>Dikarya</taxon>
        <taxon>Ascomycota</taxon>
        <taxon>Saccharomycotina</taxon>
        <taxon>Dipodascomycetes</taxon>
        <taxon>Dipodascales</taxon>
        <taxon>Dipodascales incertae sedis</taxon>
        <taxon>Nadsonia</taxon>
    </lineage>
</organism>
<protein>
    <recommendedName>
        <fullName evidence="1">RSE1/DDB1/CPSF1 first beta-propeller domain-containing protein</fullName>
    </recommendedName>
</protein>
<dbReference type="InterPro" id="IPR050358">
    <property type="entry name" value="RSE1/DDB1/CFT1"/>
</dbReference>
<feature type="domain" description="RSE1/DDB1/CPSF1 first beta-propeller" evidence="1">
    <location>
        <begin position="102"/>
        <end position="297"/>
    </location>
</feature>
<accession>A0A1E3PCV7</accession>
<sequence length="1368" mass="153279">MDVEIGANKAPVGVVKQTLIPCPVIKYIFRCRSLDEGDDFIVILREHSISIGSFTYPLPSLLRSATIAPFNSIENRIAQSNHHRAPFLQELKKPSSNTISDATNYLFQGDLLLLSLASGWVLYLRPFEDGSMPQVVASVQVGNGIRAGLSGVGHAIHADFSGSAMAVSGLSDNLMLFSVRMSKTEKNSEIGVIIGSQKNIEYPGSIIISSCFLHPLKGTRSQQVLFAILYATPENTLKLSLYEWWNYLPIETAHELGVITLSSDIAVPSFIVPVHCDGGIMLVCETELVFITVSDVISAQFVFNRIGIPADVGFPVTYYQPTFSYQDGGTDDSSSTVNSTGTENTVFYFTTDVGNIFAVDVRPKLRLSGYNIILENIVFLDIDLGNSFNILPVGDENLIFTEDLAAHNDAELEQSFWLSYGGDFSQGCISIVSRIQPDTKISIVEEIVSEFDNWGPASDGLPVRSSSSDEQDLWVCSGGESTGAITRLRTGINATAILHNHKTDHDSLFSISTRGNIFPSNYLVLTSIGKTQIYLTLYDSLLNEDKPLLDELNNACGLEMTRETIAIDFLSEVSKFALQVTSDGLIATDLYGWKANYELKSQGKIIYASIWNNYVCLVASEDRSEFEMTDISSQATGYRFVQIFRIDENYLNDMADQDLQNDSWIEQLGETINVPYPVIFIKFLVLGGQTKLLIGTSYPSLIMYDFNDKTILGNRVEIIDMFDTRDDYYPHDAIVSYQREQEYLLIGLRNGLIIACKFENNSLKSQISRKMGDKSVTFQSMPNDKIYVASNSIYQFEYKACLEVPVKVYFDPELRRNEVRITSIVPIFANEPSAESGFNYLALISRQRLSLFRANLDSAVNSTKIHIGSTTRRIVSTYMGLLAVSIVSPYNSKPGYRNHLAFIDPKTCKIVSSSNLSDSGATNAKGEKLKQPIFKPSEIVHSICEWRLTVENNCYLFFVVGTGTRGKAYKGQIRVLSIVKPPTTDKNILRGYKVSAYLKTTWRTEGPVYTICQHDSTSIIYSMDKKINICKFIDKKIDRIEVDNAEFPSSIVHLSSNGHQITVSTLNNSVFIIEIHDNRVVHIHTDKVLRNTLNHASLNDSSLVLCDKDRFIVGLCKSFYPQDHGDDANLATSPQLSKCFKLKTPSMVSRVRPFPYSPIWVRNSLKNSSEVLQSYDNRFIGIAIDGSVYGFRILDSDEFKRLGAVIDKLDPTRSELNERFQDVMQYFRGGYGVEEKEPDIIPDSEEINIEDTRESLSITANSQNSTVEVGEIDYFAILDEQNGSYHTGETQEREEPIKQKLLMDFKSINEEEGYQVVNLVPGKTEWANELPFQTNNVLDGDAILELIKKNDFKDEFLQEKEFLNVMHL</sequence>
<dbReference type="InterPro" id="IPR015943">
    <property type="entry name" value="WD40/YVTN_repeat-like_dom_sf"/>
</dbReference>
<dbReference type="PANTHER" id="PTHR10644">
    <property type="entry name" value="DNA REPAIR/RNA PROCESSING CPSF FAMILY"/>
    <property type="match status" value="1"/>
</dbReference>
<proteinExistence type="predicted"/>